<keyword evidence="2" id="KW-1185">Reference proteome</keyword>
<name>A0ACB9PS55_BAUVA</name>
<organism evidence="1 2">
    <name type="scientific">Bauhinia variegata</name>
    <name type="common">Purple orchid tree</name>
    <name type="synonym">Phanera variegata</name>
    <dbReference type="NCBI Taxonomy" id="167791"/>
    <lineage>
        <taxon>Eukaryota</taxon>
        <taxon>Viridiplantae</taxon>
        <taxon>Streptophyta</taxon>
        <taxon>Embryophyta</taxon>
        <taxon>Tracheophyta</taxon>
        <taxon>Spermatophyta</taxon>
        <taxon>Magnoliopsida</taxon>
        <taxon>eudicotyledons</taxon>
        <taxon>Gunneridae</taxon>
        <taxon>Pentapetalae</taxon>
        <taxon>rosids</taxon>
        <taxon>fabids</taxon>
        <taxon>Fabales</taxon>
        <taxon>Fabaceae</taxon>
        <taxon>Cercidoideae</taxon>
        <taxon>Cercideae</taxon>
        <taxon>Bauhiniinae</taxon>
        <taxon>Bauhinia</taxon>
    </lineage>
</organism>
<evidence type="ECO:0000313" key="2">
    <source>
        <dbReference type="Proteomes" id="UP000828941"/>
    </source>
</evidence>
<dbReference type="Proteomes" id="UP000828941">
    <property type="component" value="Chromosome 3"/>
</dbReference>
<gene>
    <name evidence="1" type="ORF">L6164_005984</name>
</gene>
<accession>A0ACB9PS55</accession>
<comment type="caution">
    <text evidence="1">The sequence shown here is derived from an EMBL/GenBank/DDBJ whole genome shotgun (WGS) entry which is preliminary data.</text>
</comment>
<proteinExistence type="predicted"/>
<reference evidence="1 2" key="1">
    <citation type="journal article" date="2022" name="DNA Res.">
        <title>Chromosomal-level genome assembly of the orchid tree Bauhinia variegata (Leguminosae; Cercidoideae) supports the allotetraploid origin hypothesis of Bauhinia.</title>
        <authorList>
            <person name="Zhong Y."/>
            <person name="Chen Y."/>
            <person name="Zheng D."/>
            <person name="Pang J."/>
            <person name="Liu Y."/>
            <person name="Luo S."/>
            <person name="Meng S."/>
            <person name="Qian L."/>
            <person name="Wei D."/>
            <person name="Dai S."/>
            <person name="Zhou R."/>
        </authorList>
    </citation>
    <scope>NUCLEOTIDE SEQUENCE [LARGE SCALE GENOMIC DNA]</scope>
    <source>
        <strain evidence="1">BV-YZ2020</strain>
    </source>
</reference>
<sequence>MMKVVLNVKLSGNKKKIKAMKAVAELDGVYTLSVDMIDQQLTAIGDIKTAQVVKKLEKICDPVIIHFVDSQAREEEDEAPKRDDNKTYKVVLNVELRDKAKKEKAMKAVAEFDGLASMTVDKNRRKLTVIGDINAAKMEKKLEKICGAKIVSAALLGPAKEKRSDVNDDLATFIGAGKNILLWVESVTRKYR</sequence>
<protein>
    <submittedName>
        <fullName evidence="1">Uncharacterized protein</fullName>
    </submittedName>
</protein>
<evidence type="ECO:0000313" key="1">
    <source>
        <dbReference type="EMBL" id="KAI4351644.1"/>
    </source>
</evidence>
<dbReference type="EMBL" id="CM039428">
    <property type="protein sequence ID" value="KAI4351644.1"/>
    <property type="molecule type" value="Genomic_DNA"/>
</dbReference>